<reference evidence="4" key="1">
    <citation type="journal article" date="2019" name="Int. J. Syst. Evol. Microbiol.">
        <title>The Global Catalogue of Microorganisms (GCM) 10K type strain sequencing project: providing services to taxonomists for standard genome sequencing and annotation.</title>
        <authorList>
            <consortium name="The Broad Institute Genomics Platform"/>
            <consortium name="The Broad Institute Genome Sequencing Center for Infectious Disease"/>
            <person name="Wu L."/>
            <person name="Ma J."/>
        </authorList>
    </citation>
    <scope>NUCLEOTIDE SEQUENCE [LARGE SCALE GENOMIC DNA]</scope>
    <source>
        <strain evidence="4">JCM 17069</strain>
    </source>
</reference>
<evidence type="ECO:0000256" key="1">
    <source>
        <dbReference type="SAM" id="Phobius"/>
    </source>
</evidence>
<keyword evidence="1" id="KW-0812">Transmembrane</keyword>
<proteinExistence type="predicted"/>
<comment type="caution">
    <text evidence="3">The sequence shown here is derived from an EMBL/GenBank/DDBJ whole genome shotgun (WGS) entry which is preliminary data.</text>
</comment>
<dbReference type="EMBL" id="BAABCT010000007">
    <property type="protein sequence ID" value="GAA4077544.1"/>
    <property type="molecule type" value="Genomic_DNA"/>
</dbReference>
<gene>
    <name evidence="3" type="ORF">GCM10022389_24340</name>
</gene>
<feature type="transmembrane region" description="Helical" evidence="1">
    <location>
        <begin position="372"/>
        <end position="390"/>
    </location>
</feature>
<evidence type="ECO:0000313" key="4">
    <source>
        <dbReference type="Proteomes" id="UP001500367"/>
    </source>
</evidence>
<organism evidence="3 4">
    <name type="scientific">Flavobacterium cheonanense</name>
    <dbReference type="NCBI Taxonomy" id="706183"/>
    <lineage>
        <taxon>Bacteria</taxon>
        <taxon>Pseudomonadati</taxon>
        <taxon>Bacteroidota</taxon>
        <taxon>Flavobacteriia</taxon>
        <taxon>Flavobacteriales</taxon>
        <taxon>Flavobacteriaceae</taxon>
        <taxon>Flavobacterium</taxon>
    </lineage>
</organism>
<keyword evidence="4" id="KW-1185">Reference proteome</keyword>
<keyword evidence="1" id="KW-1133">Transmembrane helix</keyword>
<feature type="domain" description="DUF4178" evidence="2">
    <location>
        <begin position="57"/>
        <end position="187"/>
    </location>
</feature>
<evidence type="ECO:0000313" key="3">
    <source>
        <dbReference type="EMBL" id="GAA4077544.1"/>
    </source>
</evidence>
<accession>A0ABP7VZ07</accession>
<dbReference type="RefSeq" id="WP_344816968.1">
    <property type="nucleotide sequence ID" value="NZ_BAABCT010000007.1"/>
</dbReference>
<dbReference type="Pfam" id="PF13785">
    <property type="entry name" value="DUF4178"/>
    <property type="match status" value="1"/>
</dbReference>
<dbReference type="InterPro" id="IPR025235">
    <property type="entry name" value="DUF4178"/>
</dbReference>
<keyword evidence="1" id="KW-0472">Membrane</keyword>
<evidence type="ECO:0000259" key="2">
    <source>
        <dbReference type="Pfam" id="PF13785"/>
    </source>
</evidence>
<name>A0ABP7VZ07_9FLAO</name>
<dbReference type="Proteomes" id="UP001500367">
    <property type="component" value="Unassembled WGS sequence"/>
</dbReference>
<protein>
    <recommendedName>
        <fullName evidence="2">DUF4178 domain-containing protein</fullName>
    </recommendedName>
</protein>
<feature type="transmembrane region" description="Helical" evidence="1">
    <location>
        <begin position="219"/>
        <end position="237"/>
    </location>
</feature>
<sequence length="400" mass="46130">MDFPCFHCNTETKLDVKIDVSFFACPSCGTLYSKNNNNEFTFKDRFKKEIYNNAFSVGQKADFKNETYTIIGLLIKRFDAVTRWAEYVLQNEKGEFLYLSESSGNFILLEQIEFEKKVGNHPLTIDYLDKTFDRYDYTYPKLDYASGYFDYNILDKIELIEYINPPYIVSFEKFGKEQTAFYGKHISRSAIKSAFKSSAIPSKSEIGMAQPFPINVRNLVMIFCSVAILILVSHWFLNKDRTQQEVLNTSIPFENYTSKDFVSPSFELKGSSAPLQISVSSNVNNSWANVQIALVNEKTNEEVYASKDIEYYHGYTDGESWTEGSTAEDFNICGVGAGKYHLTITPLKAAEDYSNSLINISATWNKPSLRNFYMTLIFMVVFVIIVYYISKYFEEKRWSE</sequence>